<feature type="compositionally biased region" description="Low complexity" evidence="1">
    <location>
        <begin position="338"/>
        <end position="368"/>
    </location>
</feature>
<evidence type="ECO:0000256" key="1">
    <source>
        <dbReference type="SAM" id="MobiDB-lite"/>
    </source>
</evidence>
<gene>
    <name evidence="2" type="ORF">VTJ49DRAFT_305</name>
</gene>
<protein>
    <submittedName>
        <fullName evidence="2">Uncharacterized protein</fullName>
    </submittedName>
</protein>
<evidence type="ECO:0000313" key="3">
    <source>
        <dbReference type="Proteomes" id="UP001583172"/>
    </source>
</evidence>
<feature type="compositionally biased region" description="Basic and acidic residues" evidence="1">
    <location>
        <begin position="415"/>
        <end position="428"/>
    </location>
</feature>
<evidence type="ECO:0000313" key="2">
    <source>
        <dbReference type="EMBL" id="KAL1840573.1"/>
    </source>
</evidence>
<proteinExistence type="predicted"/>
<name>A0ABR3VGZ8_HUMIN</name>
<feature type="region of interest" description="Disordered" evidence="1">
    <location>
        <begin position="247"/>
        <end position="290"/>
    </location>
</feature>
<reference evidence="2 3" key="1">
    <citation type="journal article" date="2024" name="Commun. Biol.">
        <title>Comparative genomic analysis of thermophilic fungi reveals convergent evolutionary adaptations and gene losses.</title>
        <authorList>
            <person name="Steindorff A.S."/>
            <person name="Aguilar-Pontes M.V."/>
            <person name="Robinson A.J."/>
            <person name="Andreopoulos B."/>
            <person name="LaButti K."/>
            <person name="Kuo A."/>
            <person name="Mondo S."/>
            <person name="Riley R."/>
            <person name="Otillar R."/>
            <person name="Haridas S."/>
            <person name="Lipzen A."/>
            <person name="Grimwood J."/>
            <person name="Schmutz J."/>
            <person name="Clum A."/>
            <person name="Reid I.D."/>
            <person name="Moisan M.C."/>
            <person name="Butler G."/>
            <person name="Nguyen T.T.M."/>
            <person name="Dewar K."/>
            <person name="Conant G."/>
            <person name="Drula E."/>
            <person name="Henrissat B."/>
            <person name="Hansel C."/>
            <person name="Singer S."/>
            <person name="Hutchinson M.I."/>
            <person name="de Vries R.P."/>
            <person name="Natvig D.O."/>
            <person name="Powell A.J."/>
            <person name="Tsang A."/>
            <person name="Grigoriev I.V."/>
        </authorList>
    </citation>
    <scope>NUCLEOTIDE SEQUENCE [LARGE SCALE GENOMIC DNA]</scope>
    <source>
        <strain evidence="2 3">CBS 620.91</strain>
    </source>
</reference>
<accession>A0ABR3VGZ8</accession>
<feature type="compositionally biased region" description="Polar residues" evidence="1">
    <location>
        <begin position="444"/>
        <end position="454"/>
    </location>
</feature>
<feature type="region of interest" description="Disordered" evidence="1">
    <location>
        <begin position="63"/>
        <end position="136"/>
    </location>
</feature>
<organism evidence="2 3">
    <name type="scientific">Humicola insolens</name>
    <name type="common">Soft-rot fungus</name>
    <dbReference type="NCBI Taxonomy" id="85995"/>
    <lineage>
        <taxon>Eukaryota</taxon>
        <taxon>Fungi</taxon>
        <taxon>Dikarya</taxon>
        <taxon>Ascomycota</taxon>
        <taxon>Pezizomycotina</taxon>
        <taxon>Sordariomycetes</taxon>
        <taxon>Sordariomycetidae</taxon>
        <taxon>Sordariales</taxon>
        <taxon>Chaetomiaceae</taxon>
        <taxon>Mycothermus</taxon>
    </lineage>
</organism>
<keyword evidence="3" id="KW-1185">Reference proteome</keyword>
<feature type="compositionally biased region" description="Polar residues" evidence="1">
    <location>
        <begin position="280"/>
        <end position="290"/>
    </location>
</feature>
<sequence>MPTYLCHGFRWQRRNIRVYVILQNLDDASPDWITPARSSQYILCSFYEIFDFLPFCSPANGRYDPTREPDNDHDGRILDYRSQSQTRSRSQSRSRARSRSQSATSRCHSRAQSRAGPQLLPPLPITAADDDESSAEDIDDDFAAQSWSAIKLLEEYDPRDLSAVSRPYAYVADYAVRIDLSCNIAEEIARYEQLQFQSSYPAIGIPSSKDGAAAPEPGWFERLRDELQRGEEIGWYVVVNNDEERDWANDGGSEVEFEPAGPPPAVQGYEQCRPHPYHPRSQSRGQLRRQPSSYLYQAQPARPLPTIEQRHHHAQYLLQQKIFEAIDQEAQAKEEPVQQPQSQESSPPPSQDQNQKQQQQQLRQKQNQLTPEEREQQRKQAEEELKRQKQLLFEKAEQKRREELEQQRQQQHIAALRDQELKKERERNTSSNTTHSHHARRGTDASSKAGSQPQPAMVIRPKMSFDAGMLSRPKMSFDGSSIARPKTPGSSIRMGSGGGFRRLFGRGSRVAVEGSGY</sequence>
<dbReference type="EMBL" id="JAZGSY010000107">
    <property type="protein sequence ID" value="KAL1840573.1"/>
    <property type="molecule type" value="Genomic_DNA"/>
</dbReference>
<feature type="compositionally biased region" description="Basic and acidic residues" evidence="1">
    <location>
        <begin position="64"/>
        <end position="79"/>
    </location>
</feature>
<feature type="region of interest" description="Disordered" evidence="1">
    <location>
        <begin position="398"/>
        <end position="500"/>
    </location>
</feature>
<dbReference type="Proteomes" id="UP001583172">
    <property type="component" value="Unassembled WGS sequence"/>
</dbReference>
<feature type="compositionally biased region" description="Basic and acidic residues" evidence="1">
    <location>
        <begin position="371"/>
        <end position="385"/>
    </location>
</feature>
<feature type="region of interest" description="Disordered" evidence="1">
    <location>
        <begin position="329"/>
        <end position="385"/>
    </location>
</feature>
<comment type="caution">
    <text evidence="2">The sequence shown here is derived from an EMBL/GenBank/DDBJ whole genome shotgun (WGS) entry which is preliminary data.</text>
</comment>